<organism evidence="1 2">
    <name type="scientific">Actinomadura napierensis</name>
    <dbReference type="NCBI Taxonomy" id="267854"/>
    <lineage>
        <taxon>Bacteria</taxon>
        <taxon>Bacillati</taxon>
        <taxon>Actinomycetota</taxon>
        <taxon>Actinomycetes</taxon>
        <taxon>Streptosporangiales</taxon>
        <taxon>Thermomonosporaceae</taxon>
        <taxon>Actinomadura</taxon>
    </lineage>
</organism>
<evidence type="ECO:0000313" key="2">
    <source>
        <dbReference type="Proteomes" id="UP001501020"/>
    </source>
</evidence>
<dbReference type="Proteomes" id="UP001501020">
    <property type="component" value="Unassembled WGS sequence"/>
</dbReference>
<keyword evidence="2" id="KW-1185">Reference proteome</keyword>
<accession>A0ABN3A9A1</accession>
<dbReference type="EMBL" id="BAAAMR010000072">
    <property type="protein sequence ID" value="GAA2156357.1"/>
    <property type="molecule type" value="Genomic_DNA"/>
</dbReference>
<proteinExistence type="predicted"/>
<dbReference type="RefSeq" id="WP_344275959.1">
    <property type="nucleotide sequence ID" value="NZ_BAAAMR010000072.1"/>
</dbReference>
<protein>
    <recommendedName>
        <fullName evidence="3">HNH endonuclease</fullName>
    </recommendedName>
</protein>
<evidence type="ECO:0008006" key="3">
    <source>
        <dbReference type="Google" id="ProtNLM"/>
    </source>
</evidence>
<name>A0ABN3A9A1_9ACTN</name>
<reference evidence="1 2" key="1">
    <citation type="journal article" date="2019" name="Int. J. Syst. Evol. Microbiol.">
        <title>The Global Catalogue of Microorganisms (GCM) 10K type strain sequencing project: providing services to taxonomists for standard genome sequencing and annotation.</title>
        <authorList>
            <consortium name="The Broad Institute Genomics Platform"/>
            <consortium name="The Broad Institute Genome Sequencing Center for Infectious Disease"/>
            <person name="Wu L."/>
            <person name="Ma J."/>
        </authorList>
    </citation>
    <scope>NUCLEOTIDE SEQUENCE [LARGE SCALE GENOMIC DNA]</scope>
    <source>
        <strain evidence="1 2">JCM 13850</strain>
    </source>
</reference>
<gene>
    <name evidence="1" type="ORF">GCM10009727_64970</name>
</gene>
<evidence type="ECO:0000313" key="1">
    <source>
        <dbReference type="EMBL" id="GAA2156357.1"/>
    </source>
</evidence>
<sequence length="237" mass="26753">MAGPRSYDRNTLSSLGYLSGGLCYYPGCPDPVFRERDGYWHLIGQIAHIRAANCNGPRYDSSMTDDERRAIENLMIFCHPHHSLIDKLDNAPRYPVAVLHRWKAQHEADPNEAVKRLREVSPSGLRKIVADGLQQHDALMLRAIARLETSDQEAASVMRSLIEELTEAYAIQRQSLNPEMVELLNLAADKLTHFGGFERIELLNLAADKLAHHSYVPEALDSAVSRLEQAARRLPEY</sequence>
<comment type="caution">
    <text evidence="1">The sequence shown here is derived from an EMBL/GenBank/DDBJ whole genome shotgun (WGS) entry which is preliminary data.</text>
</comment>